<feature type="signal peptide" evidence="17">
    <location>
        <begin position="1"/>
        <end position="21"/>
    </location>
</feature>
<dbReference type="FunFam" id="3.40.190.10:FF:000175">
    <property type="entry name" value="Glutamate receptor"/>
    <property type="match status" value="1"/>
</dbReference>
<keyword evidence="6 16" id="KW-1133">Transmembrane helix</keyword>
<evidence type="ECO:0000256" key="2">
    <source>
        <dbReference type="ARBA" id="ARBA00008685"/>
    </source>
</evidence>
<evidence type="ECO:0000256" key="1">
    <source>
        <dbReference type="ARBA" id="ARBA00004141"/>
    </source>
</evidence>
<keyword evidence="3 13" id="KW-0813">Transport</keyword>
<feature type="chain" id="PRO_5040466398" description="Glutamate receptor" evidence="17">
    <location>
        <begin position="22"/>
        <end position="863"/>
    </location>
</feature>
<comment type="similarity">
    <text evidence="2 13">Belongs to the glutamate-gated ion channel (TC 1.A.10.1) family.</text>
</comment>
<dbReference type="SMART" id="SM00079">
    <property type="entry name" value="PBPe"/>
    <property type="match status" value="1"/>
</dbReference>
<keyword evidence="5 17" id="KW-0732">Signal</keyword>
<dbReference type="InterPro" id="IPR001320">
    <property type="entry name" value="Iontro_rcpt_C"/>
</dbReference>
<dbReference type="FunFam" id="1.10.287.70:FF:000037">
    <property type="entry name" value="Glutamate receptor"/>
    <property type="match status" value="1"/>
</dbReference>
<gene>
    <name evidence="19" type="ORF">TRITD_6Av1G009250</name>
</gene>
<dbReference type="GO" id="GO:0016020">
    <property type="term" value="C:membrane"/>
    <property type="evidence" value="ECO:0007669"/>
    <property type="project" value="UniProtKB-SubCell"/>
</dbReference>
<keyword evidence="11 13" id="KW-1071">Ligand-gated ion channel</keyword>
<keyword evidence="4 16" id="KW-0812">Transmembrane</keyword>
<keyword evidence="14" id="KW-1015">Disulfide bond</keyword>
<dbReference type="Pfam" id="PF00060">
    <property type="entry name" value="Lig_chan"/>
    <property type="match status" value="1"/>
</dbReference>
<organism evidence="19 20">
    <name type="scientific">Triticum turgidum subsp. durum</name>
    <name type="common">Durum wheat</name>
    <name type="synonym">Triticum durum</name>
    <dbReference type="NCBI Taxonomy" id="4567"/>
    <lineage>
        <taxon>Eukaryota</taxon>
        <taxon>Viridiplantae</taxon>
        <taxon>Streptophyta</taxon>
        <taxon>Embryophyta</taxon>
        <taxon>Tracheophyta</taxon>
        <taxon>Spermatophyta</taxon>
        <taxon>Magnoliopsida</taxon>
        <taxon>Liliopsida</taxon>
        <taxon>Poales</taxon>
        <taxon>Poaceae</taxon>
        <taxon>BOP clade</taxon>
        <taxon>Pooideae</taxon>
        <taxon>Triticodae</taxon>
        <taxon>Triticeae</taxon>
        <taxon>Triticinae</taxon>
        <taxon>Triticum</taxon>
    </lineage>
</organism>
<evidence type="ECO:0000256" key="9">
    <source>
        <dbReference type="ARBA" id="ARBA00023170"/>
    </source>
</evidence>
<feature type="domain" description="Ionotropic glutamate receptor C-terminal" evidence="18">
    <location>
        <begin position="408"/>
        <end position="749"/>
    </location>
</feature>
<evidence type="ECO:0000256" key="5">
    <source>
        <dbReference type="ARBA" id="ARBA00022729"/>
    </source>
</evidence>
<evidence type="ECO:0000256" key="10">
    <source>
        <dbReference type="ARBA" id="ARBA00023180"/>
    </source>
</evidence>
<evidence type="ECO:0000256" key="3">
    <source>
        <dbReference type="ARBA" id="ARBA00022448"/>
    </source>
</evidence>
<dbReference type="Pfam" id="PF01094">
    <property type="entry name" value="ANF_receptor"/>
    <property type="match status" value="2"/>
</dbReference>
<dbReference type="GO" id="GO:0007165">
    <property type="term" value="P:signal transduction"/>
    <property type="evidence" value="ECO:0007669"/>
    <property type="project" value="UniProtKB-ARBA"/>
</dbReference>
<dbReference type="EMBL" id="LT934121">
    <property type="protein sequence ID" value="VAI42074.1"/>
    <property type="molecule type" value="Genomic_DNA"/>
</dbReference>
<evidence type="ECO:0000256" key="8">
    <source>
        <dbReference type="ARBA" id="ARBA00023136"/>
    </source>
</evidence>
<evidence type="ECO:0000256" key="15">
    <source>
        <dbReference type="SAM" id="MobiDB-lite"/>
    </source>
</evidence>
<evidence type="ECO:0000256" key="14">
    <source>
        <dbReference type="PIRSR" id="PIRSR037090-50"/>
    </source>
</evidence>
<dbReference type="AlphaFoldDB" id="A0A9R0XST8"/>
<accession>A0A9R0XST8</accession>
<keyword evidence="7 13" id="KW-0406">Ion transport</keyword>
<evidence type="ECO:0000256" key="7">
    <source>
        <dbReference type="ARBA" id="ARBA00023065"/>
    </source>
</evidence>
<dbReference type="Gene3D" id="3.40.50.2300">
    <property type="match status" value="4"/>
</dbReference>
<comment type="subcellular location">
    <subcellularLocation>
        <location evidence="1">Membrane</location>
        <topology evidence="1">Multi-pass membrane protein</topology>
    </subcellularLocation>
</comment>
<dbReference type="SUPFAM" id="SSF53822">
    <property type="entry name" value="Periplasmic binding protein-like I"/>
    <property type="match status" value="1"/>
</dbReference>
<dbReference type="CDD" id="cd13686">
    <property type="entry name" value="GluR_Plant"/>
    <property type="match status" value="1"/>
</dbReference>
<feature type="compositionally biased region" description="Basic and acidic residues" evidence="15">
    <location>
        <begin position="845"/>
        <end position="854"/>
    </location>
</feature>
<feature type="compositionally biased region" description="Low complexity" evidence="15">
    <location>
        <begin position="826"/>
        <end position="842"/>
    </location>
</feature>
<dbReference type="InterPro" id="IPR015683">
    <property type="entry name" value="Ionotropic_Glu_rcpt"/>
</dbReference>
<evidence type="ECO:0000256" key="13">
    <source>
        <dbReference type="PIRNR" id="PIRNR037090"/>
    </source>
</evidence>
<evidence type="ECO:0000256" key="17">
    <source>
        <dbReference type="SAM" id="SignalP"/>
    </source>
</evidence>
<evidence type="ECO:0000313" key="20">
    <source>
        <dbReference type="Proteomes" id="UP000324705"/>
    </source>
</evidence>
<keyword evidence="8 13" id="KW-0472">Membrane</keyword>
<dbReference type="GO" id="GO:1901701">
    <property type="term" value="P:cellular response to oxygen-containing compound"/>
    <property type="evidence" value="ECO:0007669"/>
    <property type="project" value="UniProtKB-ARBA"/>
</dbReference>
<comment type="function">
    <text evidence="13">Glutamate-gated receptor that probably acts as non-selective cation channel.</text>
</comment>
<dbReference type="FunFam" id="3.40.190.10:FF:000054">
    <property type="entry name" value="Glutamate receptor"/>
    <property type="match status" value="1"/>
</dbReference>
<proteinExistence type="inferred from homology"/>
<evidence type="ECO:0000256" key="11">
    <source>
        <dbReference type="ARBA" id="ARBA00023286"/>
    </source>
</evidence>
<dbReference type="GO" id="GO:0009611">
    <property type="term" value="P:response to wounding"/>
    <property type="evidence" value="ECO:0007669"/>
    <property type="project" value="UniProtKB-ARBA"/>
</dbReference>
<evidence type="ECO:0000313" key="19">
    <source>
        <dbReference type="EMBL" id="VAI42074.1"/>
    </source>
</evidence>
<dbReference type="InterPro" id="IPR001828">
    <property type="entry name" value="ANF_lig-bd_rcpt"/>
</dbReference>
<keyword evidence="9 13" id="KW-0675">Receptor</keyword>
<keyword evidence="20" id="KW-1185">Reference proteome</keyword>
<reference evidence="19 20" key="1">
    <citation type="submission" date="2017-09" db="EMBL/GenBank/DDBJ databases">
        <authorList>
            <consortium name="International Durum Wheat Genome Sequencing Consortium (IDWGSC)"/>
            <person name="Milanesi L."/>
        </authorList>
    </citation>
    <scope>NUCLEOTIDE SEQUENCE [LARGE SCALE GENOMIC DNA]</scope>
    <source>
        <strain evidence="20">cv. Svevo</strain>
    </source>
</reference>
<dbReference type="FunFam" id="3.40.50.2300:FF:000081">
    <property type="entry name" value="Glutamate receptor"/>
    <property type="match status" value="1"/>
</dbReference>
<name>A0A9R0XST8_TRITD</name>
<keyword evidence="10" id="KW-0325">Glycoprotein</keyword>
<feature type="transmembrane region" description="Helical" evidence="16">
    <location>
        <begin position="589"/>
        <end position="607"/>
    </location>
</feature>
<dbReference type="PANTHER" id="PTHR18966">
    <property type="entry name" value="IONOTROPIC GLUTAMATE RECEPTOR"/>
    <property type="match status" value="1"/>
</dbReference>
<feature type="transmembrane region" description="Helical" evidence="16">
    <location>
        <begin position="770"/>
        <end position="793"/>
    </location>
</feature>
<feature type="disulfide bond" evidence="14">
    <location>
        <begin position="698"/>
        <end position="752"/>
    </location>
</feature>
<evidence type="ECO:0000256" key="16">
    <source>
        <dbReference type="SAM" id="Phobius"/>
    </source>
</evidence>
<evidence type="ECO:0000259" key="18">
    <source>
        <dbReference type="SMART" id="SM00079"/>
    </source>
</evidence>
<dbReference type="InterPro" id="IPR019594">
    <property type="entry name" value="Glu/Gly-bd"/>
</dbReference>
<feature type="transmembrane region" description="Helical" evidence="16">
    <location>
        <begin position="525"/>
        <end position="547"/>
    </location>
</feature>
<dbReference type="Gene3D" id="1.10.287.70">
    <property type="match status" value="1"/>
</dbReference>
<dbReference type="SUPFAM" id="SSF53850">
    <property type="entry name" value="Periplasmic binding protein-like II"/>
    <property type="match status" value="1"/>
</dbReference>
<evidence type="ECO:0000256" key="6">
    <source>
        <dbReference type="ARBA" id="ARBA00022989"/>
    </source>
</evidence>
<dbReference type="PIRSF" id="PIRSF037090">
    <property type="entry name" value="Iontro_Glu-like_rcpt_pln"/>
    <property type="match status" value="1"/>
</dbReference>
<evidence type="ECO:0000256" key="4">
    <source>
        <dbReference type="ARBA" id="ARBA00022692"/>
    </source>
</evidence>
<dbReference type="Pfam" id="PF10613">
    <property type="entry name" value="Lig_chan-Glu_bd"/>
    <property type="match status" value="1"/>
</dbReference>
<feature type="region of interest" description="Disordered" evidence="15">
    <location>
        <begin position="819"/>
        <end position="863"/>
    </location>
</feature>
<evidence type="ECO:0000256" key="12">
    <source>
        <dbReference type="ARBA" id="ARBA00023303"/>
    </source>
</evidence>
<dbReference type="InterPro" id="IPR017103">
    <property type="entry name" value="Iontropic_Glu_rcpt_pln"/>
</dbReference>
<dbReference type="GO" id="GO:0015276">
    <property type="term" value="F:ligand-gated monoatomic ion channel activity"/>
    <property type="evidence" value="ECO:0007669"/>
    <property type="project" value="InterPro"/>
</dbReference>
<sequence length="863" mass="95792">MEIAFLTLLVLSLLLFPSGICKSLAAGPPVVNIGSILQFNSTTGGVAEVAIRSALEDINSDPIVLNGTTLKVKIKDTNCFDGFLGMAQGLQFMETDVIAIVGPQCSTISHIISYVANELRVPLMSFASDATLSTIQFPFFVRTGSSDLYQMAAVAALVDYNHWKIVTAIYIDNDYGRNGIIALDDALTIKRCKISYKVSFPSNAKRSELINLLVSVSYMESRVIILHTGAEHGLKFFSMANQLNMMGNGYVWIATDWLSAVWALARALDAFFGDGGRISFSNDSRLRDEAGETLHLEAMSIFDMGNKLLENIRKVNFTGASGQVQFDASGDLIHPAYDIINLIGNGMRTIGFWSNYSGLLSTISPEALYSKPPNTSLANQHLYDVIWPGETAQRPRGWVFPSNAKELKIGVPNRFSFKEFVTEDNATGSINGYCIDVFTQALSLLPYPVSYKFIPFGSGTENPSYDKLIQMVESNEFDAAIGDIAITMSRTVAIDFTQPFIETGLVILAPVKKHIKTSWAFLQPFTLEMWCVTGLFFLIVGVVVWVLEHRINEDFRGPPSQQIITIFWFSFSTLFFSQRENTRSTLGRGVLIIWLFVVLIIVSSYTASLTSILTVQQLDTSIKGIDDLKSSDDPVGFQVGSFAQDYMVNELNISRSRLRALGSPQEYADALQLGPKKGGVMAIVDERPYVELFLSTYCKIAVAGSDFTSRGWGFAFPRDSPLQVDLSTAILSLSENGELQRIRDKWVKTGDCTTDNSEFVDSDQLRLESFFGLFLICGVACVLALLIYFGIMLRKYLKHHPRRSLRRFISFVHKKEPPKNMERRSMSLLRSSTPTTPMSSLTALDIERPARPVRNDSAIDMES</sequence>
<dbReference type="InterPro" id="IPR028082">
    <property type="entry name" value="Peripla_BP_I"/>
</dbReference>
<keyword evidence="12 13" id="KW-0407">Ion channel</keyword>
<dbReference type="Gene3D" id="3.40.190.10">
    <property type="entry name" value="Periplasmic binding protein-like II"/>
    <property type="match status" value="2"/>
</dbReference>
<protein>
    <recommendedName>
        <fullName evidence="13">Glutamate receptor</fullName>
    </recommendedName>
</protein>
<dbReference type="Proteomes" id="UP000324705">
    <property type="component" value="Chromosome 6A"/>
</dbReference>
<dbReference type="Gramene" id="TRITD6Av1G009250.2">
    <property type="protein sequence ID" value="TRITD6Av1G009250.2"/>
    <property type="gene ID" value="TRITD6Av1G009250"/>
</dbReference>